<gene>
    <name evidence="2" type="ORF">3M_169</name>
</gene>
<keyword evidence="1" id="KW-0472">Membrane</keyword>
<proteinExistence type="predicted"/>
<dbReference type="EMBL" id="MH929319">
    <property type="protein sequence ID" value="AYP28425.1"/>
    <property type="molecule type" value="Genomic_DNA"/>
</dbReference>
<keyword evidence="1" id="KW-0812">Transmembrane</keyword>
<evidence type="ECO:0000313" key="3">
    <source>
        <dbReference type="Proteomes" id="UP000269553"/>
    </source>
</evidence>
<accession>A0A3G2YSZ3</accession>
<keyword evidence="3" id="KW-1185">Reference proteome</keyword>
<dbReference type="Proteomes" id="UP000269553">
    <property type="component" value="Segment"/>
</dbReference>
<keyword evidence="1" id="KW-1133">Transmembrane helix</keyword>
<sequence length="93" mass="10592">MIDITDYVLFLIQSMPWLCLVAVVFCSCMAILKNIRRQRILKQGLKQIERSEMEENTQAIIAANRHFLQAGEDLTSGVPDGTLETVERILGRK</sequence>
<name>A0A3G2YSZ3_9CAUD</name>
<feature type="transmembrane region" description="Helical" evidence="1">
    <location>
        <begin position="15"/>
        <end position="32"/>
    </location>
</feature>
<organism evidence="2 3">
    <name type="scientific">Serratia phage vB_SmaA_3M</name>
    <dbReference type="NCBI Taxonomy" id="2419930"/>
    <lineage>
        <taxon>Viruses</taxon>
        <taxon>Duplodnaviria</taxon>
        <taxon>Heunggongvirae</taxon>
        <taxon>Uroviricota</taxon>
        <taxon>Caudoviricetes</taxon>
        <taxon>Pantevenvirales</taxon>
        <taxon>Ackermannviridae</taxon>
        <taxon>Miltonvirus</taxon>
        <taxon>Miltonvirus 3M</taxon>
    </lineage>
</organism>
<evidence type="ECO:0000256" key="1">
    <source>
        <dbReference type="SAM" id="Phobius"/>
    </source>
</evidence>
<reference evidence="2 3" key="1">
    <citation type="submission" date="2018-09" db="EMBL/GenBank/DDBJ databases">
        <authorList>
            <person name="Day A."/>
            <person name="Monson R.E."/>
            <person name="Salmond G.P.C."/>
        </authorList>
    </citation>
    <scope>NUCLEOTIDE SEQUENCE [LARGE SCALE GENOMIC DNA]</scope>
</reference>
<evidence type="ECO:0000313" key="2">
    <source>
        <dbReference type="EMBL" id="AYP28425.1"/>
    </source>
</evidence>
<protein>
    <submittedName>
        <fullName evidence="2">Uncharacterized protein</fullName>
    </submittedName>
</protein>